<comment type="caution">
    <text evidence="1">The sequence shown here is derived from an EMBL/GenBank/DDBJ whole genome shotgun (WGS) entry which is preliminary data.</text>
</comment>
<accession>A0AAN9K9I4</accession>
<sequence length="104" mass="11463">MEVTSLGHRPSGSPIDPVQLSSLCCKFAVNLLGAERLHSICNYYIITTNFCSGNPVKKQEKKRAPSIRVAAFIVQSIIMLPNVKKGCLSPTFDAQVVYPNHVFQ</sequence>
<organism evidence="1 2">
    <name type="scientific">Canavalia gladiata</name>
    <name type="common">Sword bean</name>
    <name type="synonym">Dolichos gladiatus</name>
    <dbReference type="NCBI Taxonomy" id="3824"/>
    <lineage>
        <taxon>Eukaryota</taxon>
        <taxon>Viridiplantae</taxon>
        <taxon>Streptophyta</taxon>
        <taxon>Embryophyta</taxon>
        <taxon>Tracheophyta</taxon>
        <taxon>Spermatophyta</taxon>
        <taxon>Magnoliopsida</taxon>
        <taxon>eudicotyledons</taxon>
        <taxon>Gunneridae</taxon>
        <taxon>Pentapetalae</taxon>
        <taxon>rosids</taxon>
        <taxon>fabids</taxon>
        <taxon>Fabales</taxon>
        <taxon>Fabaceae</taxon>
        <taxon>Papilionoideae</taxon>
        <taxon>50 kb inversion clade</taxon>
        <taxon>NPAAA clade</taxon>
        <taxon>indigoferoid/millettioid clade</taxon>
        <taxon>Phaseoleae</taxon>
        <taxon>Canavalia</taxon>
    </lineage>
</organism>
<dbReference type="EMBL" id="JAYMYQ010000009">
    <property type="protein sequence ID" value="KAK7312653.1"/>
    <property type="molecule type" value="Genomic_DNA"/>
</dbReference>
<proteinExistence type="predicted"/>
<dbReference type="AlphaFoldDB" id="A0AAN9K9I4"/>
<protein>
    <submittedName>
        <fullName evidence="1">Uncharacterized protein</fullName>
    </submittedName>
</protein>
<evidence type="ECO:0000313" key="2">
    <source>
        <dbReference type="Proteomes" id="UP001367508"/>
    </source>
</evidence>
<dbReference type="Proteomes" id="UP001367508">
    <property type="component" value="Unassembled WGS sequence"/>
</dbReference>
<reference evidence="1 2" key="1">
    <citation type="submission" date="2024-01" db="EMBL/GenBank/DDBJ databases">
        <title>The genomes of 5 underutilized Papilionoideae crops provide insights into root nodulation and disease resistanc.</title>
        <authorList>
            <person name="Jiang F."/>
        </authorList>
    </citation>
    <scope>NUCLEOTIDE SEQUENCE [LARGE SCALE GENOMIC DNA]</scope>
    <source>
        <strain evidence="1">LVBAO_FW01</strain>
        <tissue evidence="1">Leaves</tissue>
    </source>
</reference>
<gene>
    <name evidence="1" type="ORF">VNO77_36689</name>
</gene>
<keyword evidence="2" id="KW-1185">Reference proteome</keyword>
<name>A0AAN9K9I4_CANGL</name>
<evidence type="ECO:0000313" key="1">
    <source>
        <dbReference type="EMBL" id="KAK7312653.1"/>
    </source>
</evidence>